<evidence type="ECO:0000259" key="3">
    <source>
        <dbReference type="Pfam" id="PF20865"/>
    </source>
</evidence>
<gene>
    <name evidence="5" type="primary">LOC102802684</name>
</gene>
<evidence type="ECO:0000256" key="1">
    <source>
        <dbReference type="SAM" id="Coils"/>
    </source>
</evidence>
<feature type="coiled-coil region" evidence="1">
    <location>
        <begin position="715"/>
        <end position="742"/>
    </location>
</feature>
<dbReference type="RefSeq" id="XP_006823234.1">
    <property type="nucleotide sequence ID" value="XM_006823171.1"/>
</dbReference>
<keyword evidence="1" id="KW-0175">Coiled coil</keyword>
<proteinExistence type="predicted"/>
<dbReference type="InterPro" id="IPR049146">
    <property type="entry name" value="FAM186A_B_C"/>
</dbReference>
<dbReference type="Pfam" id="PF20865">
    <property type="entry name" value="FAM186A-B_C"/>
    <property type="match status" value="1"/>
</dbReference>
<keyword evidence="4" id="KW-1185">Reference proteome</keyword>
<evidence type="ECO:0000313" key="5">
    <source>
        <dbReference type="RefSeq" id="XP_006823234.1"/>
    </source>
</evidence>
<feature type="compositionally biased region" description="Polar residues" evidence="2">
    <location>
        <begin position="541"/>
        <end position="551"/>
    </location>
</feature>
<feature type="compositionally biased region" description="Basic and acidic residues" evidence="2">
    <location>
        <begin position="36"/>
        <end position="45"/>
    </location>
</feature>
<feature type="coiled-coil region" evidence="1">
    <location>
        <begin position="559"/>
        <end position="586"/>
    </location>
</feature>
<organism evidence="4 5">
    <name type="scientific">Saccoglossus kowalevskii</name>
    <name type="common">Acorn worm</name>
    <dbReference type="NCBI Taxonomy" id="10224"/>
    <lineage>
        <taxon>Eukaryota</taxon>
        <taxon>Metazoa</taxon>
        <taxon>Hemichordata</taxon>
        <taxon>Enteropneusta</taxon>
        <taxon>Harrimaniidae</taxon>
        <taxon>Saccoglossus</taxon>
    </lineage>
</organism>
<protein>
    <submittedName>
        <fullName evidence="5">Paramyosin-like</fullName>
    </submittedName>
</protein>
<dbReference type="Proteomes" id="UP000694865">
    <property type="component" value="Unplaced"/>
</dbReference>
<feature type="region of interest" description="Disordered" evidence="2">
    <location>
        <begin position="36"/>
        <end position="56"/>
    </location>
</feature>
<name>A0ABM0MT93_SACKO</name>
<feature type="region of interest" description="Disordered" evidence="2">
    <location>
        <begin position="529"/>
        <end position="553"/>
    </location>
</feature>
<evidence type="ECO:0000313" key="4">
    <source>
        <dbReference type="Proteomes" id="UP000694865"/>
    </source>
</evidence>
<sequence length="1111" mass="129269">MINKADLEMMLKNSRERDIRMKKRKADIVRKEMKMMDKQAEEDARKQHKKKKKIAETEMQKQTVENADVHFDCSAMEILENVELDKMKREQNSTVKDLEKIHLRVKAMMSEAAITNRPPGFSTKERRERILYQQSIMDLMHEYTQICVRRNSLMDEVGFWMVETNEALEKDMKAEAELLHQEQNEREIHRAMRSAILTAENSAKKIKRLGKVIFQEVQDEGESLKVLASKQNTEYARPAMENNGGAAEDTSILGDAENWKSASQEVKQALNEAIKTAKNTKIKNTAKQGLKQFNFICVAIDKRNREVAQFGQEILDYQLKINQMTKANERLTHERDRLKMSCDDGNMRMDILKVKLEETEKKNKELQAYIAAFEDGSLFKRASAVSISPTPEPPEIDLTQDELTRLRNENEALKNTTHDLKKESKQIKDRLSKLSMQISKLQNTLIMEQEKYKQLEKQMELQKKTISQRKNESSVEMKDQLKKEKELQDKVKGFEKDVALLRTEVNGKNEIIEFQEKRLKEVMAEHNQMQTSNIRGRRSTGKSQGQVQVNMESDDPSVKQMFNRMKADYEAELHRLQEHVLKETQRCQAKLRKQEQELNVRIQGIHKECLHLFRAVNRFKESLAGIFDREGLLDLSHELKTNVKDLPMDELQLPQDTKSMMSTVSGLAIELMVALEFKVSQAMINKRIELKEGQLAKRGSHIDVDDDHPTQDSRVLRARQQIEQLTEKLNKSKEEVGAFEILLAETKRISEEKYQSLLERYKNMIISSNTTQRELAVVRKEMTDEIKNRDVQLQHLRVAMAQLGHTHDQALKKLKQNSRHAKSKIMMANRGMQDQRIDVENIKLSLQDQKKNLDILGDALKNNKISEDLHIITMQVIKRSMDIPIVCLRNLFERYIQHKKFKDNHDILKKQLNKTTGAEHWELRQFIENMEKKMQTVNQRWLERTDQLKQERTKLYEQMQAIFETVHEESGILLVKPVLVYSTNKKNMIVPGSSKKRSVAMQVYLKGVRADTVSPSALFGTQVNLIGDRGPYWKIPSSDTEESPAAMVTTPKMLELDVNRDRRKAKKTLGVPQSMGDNKGQCRLPPLATFLVTESPFEHVPHREEEWDKWY</sequence>
<reference evidence="5" key="1">
    <citation type="submission" date="2025-08" db="UniProtKB">
        <authorList>
            <consortium name="RefSeq"/>
        </authorList>
    </citation>
    <scope>IDENTIFICATION</scope>
    <source>
        <tissue evidence="5">Testes</tissue>
    </source>
</reference>
<accession>A0ABM0MT93</accession>
<dbReference type="GeneID" id="102802684"/>
<feature type="domain" description="FAM186A/B C-terminal" evidence="3">
    <location>
        <begin position="845"/>
        <end position="996"/>
    </location>
</feature>
<evidence type="ECO:0000256" key="2">
    <source>
        <dbReference type="SAM" id="MobiDB-lite"/>
    </source>
</evidence>